<name>A0A401W2M4_STREY</name>
<evidence type="ECO:0000256" key="1">
    <source>
        <dbReference type="SAM" id="SignalP"/>
    </source>
</evidence>
<evidence type="ECO:0000313" key="2">
    <source>
        <dbReference type="EMBL" id="GCD43567.1"/>
    </source>
</evidence>
<dbReference type="AlphaFoldDB" id="A0A401W2M4"/>
<sequence length="152" mass="15686">MLASRLRAVAVATACAAVMTSVAACGAVDKAVDKAVDEQVGQDVEKAMKKYEETAYQVTYEVTGGAVDSIAYDDASHKGSVEVPAEGGTAPKLPWRKTVTLKGSAAPTVVAVVAEGGGEVTCSVTYQGRRLTKRTAKGAFETAQCVAMSPLK</sequence>
<feature type="chain" id="PRO_5039121305" description="MmpS family membrane protein" evidence="1">
    <location>
        <begin position="24"/>
        <end position="152"/>
    </location>
</feature>
<gene>
    <name evidence="2" type="ORF">GKJPGBOP_03248</name>
</gene>
<evidence type="ECO:0000313" key="3">
    <source>
        <dbReference type="Proteomes" id="UP000286746"/>
    </source>
</evidence>
<dbReference type="Gene3D" id="2.60.40.2880">
    <property type="entry name" value="MmpS1-5, C-terminal soluble domain"/>
    <property type="match status" value="1"/>
</dbReference>
<comment type="caution">
    <text evidence="2">The sequence shown here is derived from an EMBL/GenBank/DDBJ whole genome shotgun (WGS) entry which is preliminary data.</text>
</comment>
<dbReference type="EMBL" id="BHZD01000001">
    <property type="protein sequence ID" value="GCD43567.1"/>
    <property type="molecule type" value="Genomic_DNA"/>
</dbReference>
<dbReference type="PROSITE" id="PS51257">
    <property type="entry name" value="PROKAR_LIPOPROTEIN"/>
    <property type="match status" value="1"/>
</dbReference>
<dbReference type="InterPro" id="IPR038468">
    <property type="entry name" value="MmpS_C"/>
</dbReference>
<feature type="signal peptide" evidence="1">
    <location>
        <begin position="1"/>
        <end position="23"/>
    </location>
</feature>
<accession>A0A401W2M4</accession>
<dbReference type="RefSeq" id="WP_125054668.1">
    <property type="nucleotide sequence ID" value="NZ_BHZD01000001.1"/>
</dbReference>
<evidence type="ECO:0008006" key="4">
    <source>
        <dbReference type="Google" id="ProtNLM"/>
    </source>
</evidence>
<dbReference type="Proteomes" id="UP000286746">
    <property type="component" value="Unassembled WGS sequence"/>
</dbReference>
<proteinExistence type="predicted"/>
<reference evidence="2 3" key="1">
    <citation type="submission" date="2018-11" db="EMBL/GenBank/DDBJ databases">
        <title>Whole genome sequence of Streptomyces paromomycinus NBRC 15454(T).</title>
        <authorList>
            <person name="Komaki H."/>
            <person name="Tamura T."/>
        </authorList>
    </citation>
    <scope>NUCLEOTIDE SEQUENCE [LARGE SCALE GENOMIC DNA]</scope>
    <source>
        <strain evidence="2 3">NBRC 15454</strain>
    </source>
</reference>
<keyword evidence="3" id="KW-1185">Reference proteome</keyword>
<keyword evidence="1" id="KW-0732">Signal</keyword>
<protein>
    <recommendedName>
        <fullName evidence="4">MmpS family membrane protein</fullName>
    </recommendedName>
</protein>
<organism evidence="2 3">
    <name type="scientific">Streptomyces paromomycinus</name>
    <name type="common">Streptomyces rimosus subsp. paromomycinus</name>
    <dbReference type="NCBI Taxonomy" id="92743"/>
    <lineage>
        <taxon>Bacteria</taxon>
        <taxon>Bacillati</taxon>
        <taxon>Actinomycetota</taxon>
        <taxon>Actinomycetes</taxon>
        <taxon>Kitasatosporales</taxon>
        <taxon>Streptomycetaceae</taxon>
        <taxon>Streptomyces</taxon>
    </lineage>
</organism>